<organism evidence="1 2">
    <name type="scientific">Dorcoceras hygrometricum</name>
    <dbReference type="NCBI Taxonomy" id="472368"/>
    <lineage>
        <taxon>Eukaryota</taxon>
        <taxon>Viridiplantae</taxon>
        <taxon>Streptophyta</taxon>
        <taxon>Embryophyta</taxon>
        <taxon>Tracheophyta</taxon>
        <taxon>Spermatophyta</taxon>
        <taxon>Magnoliopsida</taxon>
        <taxon>eudicotyledons</taxon>
        <taxon>Gunneridae</taxon>
        <taxon>Pentapetalae</taxon>
        <taxon>asterids</taxon>
        <taxon>lamiids</taxon>
        <taxon>Lamiales</taxon>
        <taxon>Gesneriaceae</taxon>
        <taxon>Didymocarpoideae</taxon>
        <taxon>Trichosporeae</taxon>
        <taxon>Loxocarpinae</taxon>
        <taxon>Dorcoceras</taxon>
    </lineage>
</organism>
<dbReference type="Proteomes" id="UP000250235">
    <property type="component" value="Unassembled WGS sequence"/>
</dbReference>
<protein>
    <recommendedName>
        <fullName evidence="3">Cysteine-rich RLK (Receptor-like protein kinase) 8</fullName>
    </recommendedName>
</protein>
<evidence type="ECO:0000313" key="2">
    <source>
        <dbReference type="Proteomes" id="UP000250235"/>
    </source>
</evidence>
<dbReference type="PANTHER" id="PTHR11439">
    <property type="entry name" value="GAG-POL-RELATED RETROTRANSPOSON"/>
    <property type="match status" value="1"/>
</dbReference>
<sequence length="133" mass="14786">MGSGAISWASKKQPVVSLSTTEAEYIAAALCACQCIWLRRILEQLGAKEKESTAIHCDNNSTIQLSKNSVLHGQSKHIEIRFHFLRDLVQNGTVKLRFCSSEEQVADIMTKPLRLEQFVKLRGMLGVIDAAEV</sequence>
<dbReference type="CDD" id="cd09272">
    <property type="entry name" value="RNase_HI_RT_Ty1"/>
    <property type="match status" value="1"/>
</dbReference>
<evidence type="ECO:0000313" key="1">
    <source>
        <dbReference type="EMBL" id="KZT75555.1"/>
    </source>
</evidence>
<reference evidence="1 2" key="1">
    <citation type="journal article" date="2015" name="Proc. Natl. Acad. Sci. U.S.A.">
        <title>The resurrection genome of Boea hygrometrica: A blueprint for survival of dehydration.</title>
        <authorList>
            <person name="Xiao L."/>
            <person name="Yang G."/>
            <person name="Zhang L."/>
            <person name="Yang X."/>
            <person name="Zhao S."/>
            <person name="Ji Z."/>
            <person name="Zhou Q."/>
            <person name="Hu M."/>
            <person name="Wang Y."/>
            <person name="Chen M."/>
            <person name="Xu Y."/>
            <person name="Jin H."/>
            <person name="Xiao X."/>
            <person name="Hu G."/>
            <person name="Bao F."/>
            <person name="Hu Y."/>
            <person name="Wan P."/>
            <person name="Li L."/>
            <person name="Deng X."/>
            <person name="Kuang T."/>
            <person name="Xiang C."/>
            <person name="Zhu J.K."/>
            <person name="Oliver M.J."/>
            <person name="He Y."/>
        </authorList>
    </citation>
    <scope>NUCLEOTIDE SEQUENCE [LARGE SCALE GENOMIC DNA]</scope>
    <source>
        <strain evidence="2">cv. XS01</strain>
    </source>
</reference>
<evidence type="ECO:0008006" key="3">
    <source>
        <dbReference type="Google" id="ProtNLM"/>
    </source>
</evidence>
<dbReference type="AlphaFoldDB" id="A0A2Z6ZR42"/>
<dbReference type="OrthoDB" id="1935999at2759"/>
<name>A0A2Z6ZR42_9LAMI</name>
<accession>A0A2Z6ZR42</accession>
<gene>
    <name evidence="1" type="ORF">F511_47420</name>
</gene>
<dbReference type="EMBL" id="KV224973">
    <property type="protein sequence ID" value="KZT75555.1"/>
    <property type="molecule type" value="Genomic_DNA"/>
</dbReference>
<proteinExistence type="predicted"/>
<dbReference type="PANTHER" id="PTHR11439:SF517">
    <property type="entry name" value="CYSTEINE-RICH RLK (RECEPTOR-LIKE PROTEIN KINASE) 8"/>
    <property type="match status" value="1"/>
</dbReference>
<keyword evidence="2" id="KW-1185">Reference proteome</keyword>